<dbReference type="AlphaFoldDB" id="A0A2K2AZK0"/>
<dbReference type="EMBL" id="CM009292">
    <property type="protein sequence ID" value="PNT42942.1"/>
    <property type="molecule type" value="Genomic_DNA"/>
</dbReference>
<organism evidence="1 2">
    <name type="scientific">Populus trichocarpa</name>
    <name type="common">Western balsam poplar</name>
    <name type="synonym">Populus balsamifera subsp. trichocarpa</name>
    <dbReference type="NCBI Taxonomy" id="3694"/>
    <lineage>
        <taxon>Eukaryota</taxon>
        <taxon>Viridiplantae</taxon>
        <taxon>Streptophyta</taxon>
        <taxon>Embryophyta</taxon>
        <taxon>Tracheophyta</taxon>
        <taxon>Spermatophyta</taxon>
        <taxon>Magnoliopsida</taxon>
        <taxon>eudicotyledons</taxon>
        <taxon>Gunneridae</taxon>
        <taxon>Pentapetalae</taxon>
        <taxon>rosids</taxon>
        <taxon>fabids</taxon>
        <taxon>Malpighiales</taxon>
        <taxon>Salicaceae</taxon>
        <taxon>Saliceae</taxon>
        <taxon>Populus</taxon>
    </lineage>
</organism>
<keyword evidence="2" id="KW-1185">Reference proteome</keyword>
<sequence length="95" mass="10992">MHKNIGLSFFPVSCHHSGSIYGSHSPWCLFIVPCWCINHDQVPFYLINFTRQTFQGKLAHRELWITNCCALRPLAYLHEIVSLIHLAVICDVIRL</sequence>
<name>A0A2K2AZK0_POPTR</name>
<gene>
    <name evidence="1" type="ORF">POPTR_003G003800</name>
</gene>
<dbReference type="Proteomes" id="UP000006729">
    <property type="component" value="Chromosome 3"/>
</dbReference>
<reference evidence="1 2" key="1">
    <citation type="journal article" date="2006" name="Science">
        <title>The genome of black cottonwood, Populus trichocarpa (Torr. &amp; Gray).</title>
        <authorList>
            <person name="Tuskan G.A."/>
            <person name="Difazio S."/>
            <person name="Jansson S."/>
            <person name="Bohlmann J."/>
            <person name="Grigoriev I."/>
            <person name="Hellsten U."/>
            <person name="Putnam N."/>
            <person name="Ralph S."/>
            <person name="Rombauts S."/>
            <person name="Salamov A."/>
            <person name="Schein J."/>
            <person name="Sterck L."/>
            <person name="Aerts A."/>
            <person name="Bhalerao R.R."/>
            <person name="Bhalerao R.P."/>
            <person name="Blaudez D."/>
            <person name="Boerjan W."/>
            <person name="Brun A."/>
            <person name="Brunner A."/>
            <person name="Busov V."/>
            <person name="Campbell M."/>
            <person name="Carlson J."/>
            <person name="Chalot M."/>
            <person name="Chapman J."/>
            <person name="Chen G.L."/>
            <person name="Cooper D."/>
            <person name="Coutinho P.M."/>
            <person name="Couturier J."/>
            <person name="Covert S."/>
            <person name="Cronk Q."/>
            <person name="Cunningham R."/>
            <person name="Davis J."/>
            <person name="Degroeve S."/>
            <person name="Dejardin A."/>
            <person name="Depamphilis C."/>
            <person name="Detter J."/>
            <person name="Dirks B."/>
            <person name="Dubchak I."/>
            <person name="Duplessis S."/>
            <person name="Ehlting J."/>
            <person name="Ellis B."/>
            <person name="Gendler K."/>
            <person name="Goodstein D."/>
            <person name="Gribskov M."/>
            <person name="Grimwood J."/>
            <person name="Groover A."/>
            <person name="Gunter L."/>
            <person name="Hamberger B."/>
            <person name="Heinze B."/>
            <person name="Helariutta Y."/>
            <person name="Henrissat B."/>
            <person name="Holligan D."/>
            <person name="Holt R."/>
            <person name="Huang W."/>
            <person name="Islam-Faridi N."/>
            <person name="Jones S."/>
            <person name="Jones-Rhoades M."/>
            <person name="Jorgensen R."/>
            <person name="Joshi C."/>
            <person name="Kangasjarvi J."/>
            <person name="Karlsson J."/>
            <person name="Kelleher C."/>
            <person name="Kirkpatrick R."/>
            <person name="Kirst M."/>
            <person name="Kohler A."/>
            <person name="Kalluri U."/>
            <person name="Larimer F."/>
            <person name="Leebens-Mack J."/>
            <person name="Leple J.C."/>
            <person name="Locascio P."/>
            <person name="Lou Y."/>
            <person name="Lucas S."/>
            <person name="Martin F."/>
            <person name="Montanini B."/>
            <person name="Napoli C."/>
            <person name="Nelson D.R."/>
            <person name="Nelson C."/>
            <person name="Nieminen K."/>
            <person name="Nilsson O."/>
            <person name="Pereda V."/>
            <person name="Peter G."/>
            <person name="Philippe R."/>
            <person name="Pilate G."/>
            <person name="Poliakov A."/>
            <person name="Razumovskaya J."/>
            <person name="Richardson P."/>
            <person name="Rinaldi C."/>
            <person name="Ritland K."/>
            <person name="Rouze P."/>
            <person name="Ryaboy D."/>
            <person name="Schmutz J."/>
            <person name="Schrader J."/>
            <person name="Segerman B."/>
            <person name="Shin H."/>
            <person name="Siddiqui A."/>
            <person name="Sterky F."/>
            <person name="Terry A."/>
            <person name="Tsai C.J."/>
            <person name="Uberbacher E."/>
            <person name="Unneberg P."/>
            <person name="Vahala J."/>
            <person name="Wall K."/>
            <person name="Wessler S."/>
            <person name="Yang G."/>
            <person name="Yin T."/>
            <person name="Douglas C."/>
            <person name="Marra M."/>
            <person name="Sandberg G."/>
            <person name="Van de Peer Y."/>
            <person name="Rokhsar D."/>
        </authorList>
    </citation>
    <scope>NUCLEOTIDE SEQUENCE [LARGE SCALE GENOMIC DNA]</scope>
    <source>
        <strain evidence="2">cv. Nisqually</strain>
    </source>
</reference>
<accession>A0A2K2AZK0</accession>
<protein>
    <submittedName>
        <fullName evidence="1">Uncharacterized protein</fullName>
    </submittedName>
</protein>
<evidence type="ECO:0000313" key="1">
    <source>
        <dbReference type="EMBL" id="PNT42942.1"/>
    </source>
</evidence>
<proteinExistence type="predicted"/>
<evidence type="ECO:0000313" key="2">
    <source>
        <dbReference type="Proteomes" id="UP000006729"/>
    </source>
</evidence>
<dbReference type="InParanoid" id="A0A2K2AZK0"/>